<evidence type="ECO:0000313" key="9">
    <source>
        <dbReference type="Proteomes" id="UP000442535"/>
    </source>
</evidence>
<dbReference type="SFLD" id="SFLDG01072">
    <property type="entry name" value="dehydrogenase_like"/>
    <property type="match status" value="1"/>
</dbReference>
<evidence type="ECO:0000256" key="6">
    <source>
        <dbReference type="ARBA" id="ARBA00023601"/>
    </source>
</evidence>
<sequence length="390" mass="43338">MIPVAAVTKPFGAACNLDCAYCYFLSKEALHPDKPQVMDEALVRQYLANYLRSNPDGPVFIHWQGGEPTLRGLEFYQLAQAITDEFARPGQQVQHTIQTNATLVDAEWADFFASKGWLVGVSIDGPAEFHNAYRVNRAGRGSFDQVMRGWRILQDAGVDVNVLCTVNSANVGAPLEVYRFFRDTLGAKFLQFIPIVERVEAGQEDLAERSWRGEDGTHVVYRQRGTAVTSRTVAPEAWGNFLCAVFDEWLVRDVGEVFVQHFDGMLGARLGKYTTCVHAPECGTNLEVDPSGMAYACDHFVESGYALGNVAAMDLSEMVQLPRQVTFGRSKLTELSAKCVSCPVRWACHGGCLKDRFTGEDGRLNYLCAGYYRFFSHAAPAIESMARKIR</sequence>
<protein>
    <submittedName>
        <fullName evidence="8">Anaerobic sulfatase maturase</fullName>
    </submittedName>
</protein>
<dbReference type="InterPro" id="IPR013785">
    <property type="entry name" value="Aldolase_TIM"/>
</dbReference>
<dbReference type="NCBIfam" id="TIGR03942">
    <property type="entry name" value="sulfatase_rSAM"/>
    <property type="match status" value="1"/>
</dbReference>
<dbReference type="InterPro" id="IPR023885">
    <property type="entry name" value="4Fe4S-binding_SPASM_dom"/>
</dbReference>
<evidence type="ECO:0000256" key="5">
    <source>
        <dbReference type="ARBA" id="ARBA00023014"/>
    </source>
</evidence>
<organism evidence="8 9">
    <name type="scientific">Mobiluncus porci</name>
    <dbReference type="NCBI Taxonomy" id="2652278"/>
    <lineage>
        <taxon>Bacteria</taxon>
        <taxon>Bacillati</taxon>
        <taxon>Actinomycetota</taxon>
        <taxon>Actinomycetes</taxon>
        <taxon>Actinomycetales</taxon>
        <taxon>Actinomycetaceae</taxon>
        <taxon>Mobiluncus</taxon>
    </lineage>
</organism>
<evidence type="ECO:0000256" key="4">
    <source>
        <dbReference type="ARBA" id="ARBA00023004"/>
    </source>
</evidence>
<dbReference type="InterPro" id="IPR058240">
    <property type="entry name" value="rSAM_sf"/>
</dbReference>
<gene>
    <name evidence="8" type="ORF">FYJ63_06895</name>
</gene>
<dbReference type="GO" id="GO:0016491">
    <property type="term" value="F:oxidoreductase activity"/>
    <property type="evidence" value="ECO:0007669"/>
    <property type="project" value="InterPro"/>
</dbReference>
<dbReference type="SFLD" id="SFLDG01386">
    <property type="entry name" value="main_SPASM_domain-containing"/>
    <property type="match status" value="1"/>
</dbReference>
<reference evidence="8 9" key="1">
    <citation type="submission" date="2019-08" db="EMBL/GenBank/DDBJ databases">
        <title>In-depth cultivation of the pig gut microbiome towards novel bacterial diversity and tailored functional studies.</title>
        <authorList>
            <person name="Wylensek D."/>
            <person name="Hitch T.C.A."/>
            <person name="Clavel T."/>
        </authorList>
    </citation>
    <scope>NUCLEOTIDE SEQUENCE [LARGE SCALE GENOMIC DNA]</scope>
    <source>
        <strain evidence="8 9">RF-GAM-744-WT-7</strain>
    </source>
</reference>
<name>A0A7K0K3A1_9ACTO</name>
<comment type="similarity">
    <text evidence="6">Belongs to the radical SAM superfamily. Anaerobic sulfatase-maturating enzyme family.</text>
</comment>
<dbReference type="Gene3D" id="3.20.20.70">
    <property type="entry name" value="Aldolase class I"/>
    <property type="match status" value="1"/>
</dbReference>
<dbReference type="AlphaFoldDB" id="A0A7K0K3A1"/>
<dbReference type="PANTHER" id="PTHR43273">
    <property type="entry name" value="ANAEROBIC SULFATASE-MATURATING ENZYME HOMOLOG ASLB-RELATED"/>
    <property type="match status" value="1"/>
</dbReference>
<dbReference type="GO" id="GO:0046872">
    <property type="term" value="F:metal ion binding"/>
    <property type="evidence" value="ECO:0007669"/>
    <property type="project" value="UniProtKB-KW"/>
</dbReference>
<proteinExistence type="inferred from homology"/>
<evidence type="ECO:0000256" key="2">
    <source>
        <dbReference type="ARBA" id="ARBA00022691"/>
    </source>
</evidence>
<comment type="caution">
    <text evidence="8">The sequence shown here is derived from an EMBL/GenBank/DDBJ whole genome shotgun (WGS) entry which is preliminary data.</text>
</comment>
<evidence type="ECO:0000256" key="3">
    <source>
        <dbReference type="ARBA" id="ARBA00022723"/>
    </source>
</evidence>
<dbReference type="PANTHER" id="PTHR43273:SF3">
    <property type="entry name" value="ANAEROBIC SULFATASE-MATURATING ENZYME HOMOLOG ASLB-RELATED"/>
    <property type="match status" value="1"/>
</dbReference>
<keyword evidence="9" id="KW-1185">Reference proteome</keyword>
<evidence type="ECO:0000256" key="1">
    <source>
        <dbReference type="ARBA" id="ARBA00001966"/>
    </source>
</evidence>
<dbReference type="EMBL" id="VUMY01000011">
    <property type="protein sequence ID" value="MST49961.1"/>
    <property type="molecule type" value="Genomic_DNA"/>
</dbReference>
<dbReference type="PROSITE" id="PS51918">
    <property type="entry name" value="RADICAL_SAM"/>
    <property type="match status" value="1"/>
</dbReference>
<dbReference type="CDD" id="cd01335">
    <property type="entry name" value="Radical_SAM"/>
    <property type="match status" value="1"/>
</dbReference>
<dbReference type="InterPro" id="IPR034491">
    <property type="entry name" value="Anaerob_Ser_sulfatase-maturase"/>
</dbReference>
<dbReference type="SFLD" id="SFLDG01067">
    <property type="entry name" value="SPASM/twitch_domain_containing"/>
    <property type="match status" value="1"/>
</dbReference>
<dbReference type="InterPro" id="IPR023867">
    <property type="entry name" value="Sulphatase_maturase_rSAM"/>
</dbReference>
<keyword evidence="3" id="KW-0479">Metal-binding</keyword>
<feature type="domain" description="Radical SAM core" evidence="7">
    <location>
        <begin position="1"/>
        <end position="236"/>
    </location>
</feature>
<dbReference type="Pfam" id="PF04055">
    <property type="entry name" value="Radical_SAM"/>
    <property type="match status" value="1"/>
</dbReference>
<keyword evidence="2" id="KW-0949">S-adenosyl-L-methionine</keyword>
<dbReference type="SFLD" id="SFLDG01384">
    <property type="entry name" value="thioether_bond_formation_requi"/>
    <property type="match status" value="1"/>
</dbReference>
<keyword evidence="4" id="KW-0408">Iron</keyword>
<comment type="cofactor">
    <cofactor evidence="1">
        <name>[4Fe-4S] cluster</name>
        <dbReference type="ChEBI" id="CHEBI:49883"/>
    </cofactor>
</comment>
<dbReference type="InterPro" id="IPR007197">
    <property type="entry name" value="rSAM"/>
</dbReference>
<dbReference type="SFLD" id="SFLDS00029">
    <property type="entry name" value="Radical_SAM"/>
    <property type="match status" value="1"/>
</dbReference>
<accession>A0A7K0K3A1</accession>
<dbReference type="Pfam" id="PF13186">
    <property type="entry name" value="SPASM"/>
    <property type="match status" value="1"/>
</dbReference>
<evidence type="ECO:0000259" key="7">
    <source>
        <dbReference type="PROSITE" id="PS51918"/>
    </source>
</evidence>
<keyword evidence="5" id="KW-0411">Iron-sulfur</keyword>
<dbReference type="SFLD" id="SFLDF00285">
    <property type="entry name" value="anaerobic_Ser-type_sulfatase-m"/>
    <property type="match status" value="1"/>
</dbReference>
<dbReference type="GO" id="GO:0051536">
    <property type="term" value="F:iron-sulfur cluster binding"/>
    <property type="evidence" value="ECO:0007669"/>
    <property type="project" value="UniProtKB-KW"/>
</dbReference>
<evidence type="ECO:0000313" key="8">
    <source>
        <dbReference type="EMBL" id="MST49961.1"/>
    </source>
</evidence>
<dbReference type="NCBIfam" id="TIGR04085">
    <property type="entry name" value="rSAM_more_4Fe4S"/>
    <property type="match status" value="1"/>
</dbReference>
<dbReference type="SUPFAM" id="SSF102114">
    <property type="entry name" value="Radical SAM enzymes"/>
    <property type="match status" value="1"/>
</dbReference>
<dbReference type="RefSeq" id="WP_154545138.1">
    <property type="nucleotide sequence ID" value="NZ_VUMY01000011.1"/>
</dbReference>
<dbReference type="Proteomes" id="UP000442535">
    <property type="component" value="Unassembled WGS sequence"/>
</dbReference>